<proteinExistence type="predicted"/>
<reference evidence="1 2" key="1">
    <citation type="journal article" date="2015" name="BMC Genomics">
        <title>Genome mining reveals unlocked bioactive potential of marine Gram-negative bacteria.</title>
        <authorList>
            <person name="Machado H."/>
            <person name="Sonnenschein E.C."/>
            <person name="Melchiorsen J."/>
            <person name="Gram L."/>
        </authorList>
    </citation>
    <scope>NUCLEOTIDE SEQUENCE [LARGE SCALE GENOMIC DNA]</scope>
    <source>
        <strain evidence="1 2">S2757</strain>
    </source>
</reference>
<protein>
    <submittedName>
        <fullName evidence="1">Uncharacterized protein</fullName>
    </submittedName>
</protein>
<name>A0A0F4NSH5_9VIBR</name>
<dbReference type="Proteomes" id="UP000033673">
    <property type="component" value="Unassembled WGS sequence"/>
</dbReference>
<organism evidence="1 2">
    <name type="scientific">Vibrio galatheae</name>
    <dbReference type="NCBI Taxonomy" id="579748"/>
    <lineage>
        <taxon>Bacteria</taxon>
        <taxon>Pseudomonadati</taxon>
        <taxon>Pseudomonadota</taxon>
        <taxon>Gammaproteobacteria</taxon>
        <taxon>Vibrionales</taxon>
        <taxon>Vibrionaceae</taxon>
        <taxon>Vibrio</taxon>
    </lineage>
</organism>
<evidence type="ECO:0000313" key="1">
    <source>
        <dbReference type="EMBL" id="KJY85021.1"/>
    </source>
</evidence>
<dbReference type="Gene3D" id="2.40.50.140">
    <property type="entry name" value="Nucleic acid-binding proteins"/>
    <property type="match status" value="1"/>
</dbReference>
<dbReference type="InterPro" id="IPR012340">
    <property type="entry name" value="NA-bd_OB-fold"/>
</dbReference>
<keyword evidence="2" id="KW-1185">Reference proteome</keyword>
<dbReference type="PROSITE" id="PS51257">
    <property type="entry name" value="PROKAR_LIPOPROTEIN"/>
    <property type="match status" value="1"/>
</dbReference>
<dbReference type="EMBL" id="JXXV01000005">
    <property type="protein sequence ID" value="KJY85021.1"/>
    <property type="molecule type" value="Genomic_DNA"/>
</dbReference>
<dbReference type="AlphaFoldDB" id="A0A0F4NSH5"/>
<dbReference type="PATRIC" id="fig|579748.3.peg.303"/>
<sequence>MYLKFQSEVIKRLGNSTYMLGQSCDVDGFKVHLPGDQEITKFQKLELRCKANDCHLLDEQGLRVE</sequence>
<accession>A0A0F4NSH5</accession>
<dbReference type="STRING" id="579748.TW81_01470"/>
<gene>
    <name evidence="1" type="ORF">TW81_01470</name>
</gene>
<evidence type="ECO:0000313" key="2">
    <source>
        <dbReference type="Proteomes" id="UP000033673"/>
    </source>
</evidence>
<comment type="caution">
    <text evidence="1">The sequence shown here is derived from an EMBL/GenBank/DDBJ whole genome shotgun (WGS) entry which is preliminary data.</text>
</comment>
<dbReference type="Gene3D" id="2.40.50.100">
    <property type="match status" value="1"/>
</dbReference>